<feature type="region of interest" description="Disordered" evidence="2">
    <location>
        <begin position="36"/>
        <end position="71"/>
    </location>
</feature>
<dbReference type="InterPro" id="IPR050801">
    <property type="entry name" value="Ca-Dep_Lectins_ImmuneDev"/>
</dbReference>
<evidence type="ECO:0000256" key="1">
    <source>
        <dbReference type="SAM" id="Coils"/>
    </source>
</evidence>
<dbReference type="PANTHER" id="PTHR22801">
    <property type="entry name" value="LITHOSTATHINE"/>
    <property type="match status" value="1"/>
</dbReference>
<dbReference type="InterPro" id="IPR016186">
    <property type="entry name" value="C-type_lectin-like/link_sf"/>
</dbReference>
<feature type="domain" description="C-type lectin" evidence="3">
    <location>
        <begin position="292"/>
        <end position="383"/>
    </location>
</feature>
<evidence type="ECO:0000313" key="4">
    <source>
        <dbReference type="EMBL" id="PVD31929.1"/>
    </source>
</evidence>
<dbReference type="Gene3D" id="3.10.100.10">
    <property type="entry name" value="Mannose-Binding Protein A, subunit A"/>
    <property type="match status" value="1"/>
</dbReference>
<dbReference type="OrthoDB" id="6116695at2759"/>
<evidence type="ECO:0000313" key="5">
    <source>
        <dbReference type="Proteomes" id="UP000245119"/>
    </source>
</evidence>
<dbReference type="InterPro" id="IPR001304">
    <property type="entry name" value="C-type_lectin-like"/>
</dbReference>
<keyword evidence="1" id="KW-0175">Coiled coil</keyword>
<organism evidence="4 5">
    <name type="scientific">Pomacea canaliculata</name>
    <name type="common">Golden apple snail</name>
    <dbReference type="NCBI Taxonomy" id="400727"/>
    <lineage>
        <taxon>Eukaryota</taxon>
        <taxon>Metazoa</taxon>
        <taxon>Spiralia</taxon>
        <taxon>Lophotrochozoa</taxon>
        <taxon>Mollusca</taxon>
        <taxon>Gastropoda</taxon>
        <taxon>Caenogastropoda</taxon>
        <taxon>Architaenioglossa</taxon>
        <taxon>Ampullarioidea</taxon>
        <taxon>Ampullariidae</taxon>
        <taxon>Pomacea</taxon>
    </lineage>
</organism>
<evidence type="ECO:0000256" key="2">
    <source>
        <dbReference type="SAM" id="MobiDB-lite"/>
    </source>
</evidence>
<gene>
    <name evidence="4" type="ORF">C0Q70_07355</name>
</gene>
<accession>A0A2T7PET5</accession>
<dbReference type="Pfam" id="PF00059">
    <property type="entry name" value="Lectin_C"/>
    <property type="match status" value="1"/>
</dbReference>
<protein>
    <recommendedName>
        <fullName evidence="3">C-type lectin domain-containing protein</fullName>
    </recommendedName>
</protein>
<keyword evidence="5" id="KW-1185">Reference proteome</keyword>
<dbReference type="CDD" id="cd00037">
    <property type="entry name" value="CLECT"/>
    <property type="match status" value="1"/>
</dbReference>
<feature type="coiled-coil region" evidence="1">
    <location>
        <begin position="177"/>
        <end position="204"/>
    </location>
</feature>
<dbReference type="EMBL" id="PZQS01000004">
    <property type="protein sequence ID" value="PVD31929.1"/>
    <property type="molecule type" value="Genomic_DNA"/>
</dbReference>
<sequence length="429" mass="48159">MSSGNVTQAMAYLVHRQARCDQLDTYITKVETFTSGHAERHREHEEHDYRRSSPARDRNEPQTVELSASSAAATDYSSDKLLELETKLNKDLVDLHNASFTADRRLEANINKSVEHLQKVQLQLNANISKAVESYNELNERLIKTSKELQLNQTNFSYQVKNIVTRLDKDGGIELKLTRASDEVKDLQQRMKEISEAADKHQLQLNKQITELEAEGKTGLSGLQQITSDLRTTLTSNVQTLTNLTSKTELRVSELERKLPAILNTLNRLETSTNKSLEAIPQCLLKAGYMWYLGTCLKLSTKEVNYVTAKVNCQADGAHLYDIKSPVLDEERVRFAVKQAGLSLSIHIWLGGNDLEVEGDYRWSDGTPLSSSSKLWATGQPDDGDGAINIIVTYKHPHQQKAVTNTVDTIVHQTLYVAKSSSYGRGRCL</sequence>
<dbReference type="SMART" id="SM00034">
    <property type="entry name" value="CLECT"/>
    <property type="match status" value="1"/>
</dbReference>
<dbReference type="PANTHER" id="PTHR22801:SF63">
    <property type="entry name" value="C-TYPE LECTIN DOMAIN-CONTAINING PROTEIN"/>
    <property type="match status" value="1"/>
</dbReference>
<evidence type="ECO:0000259" key="3">
    <source>
        <dbReference type="PROSITE" id="PS50041"/>
    </source>
</evidence>
<reference evidence="4 5" key="1">
    <citation type="submission" date="2018-04" db="EMBL/GenBank/DDBJ databases">
        <title>The genome of golden apple snail Pomacea canaliculata provides insight into stress tolerance and invasive adaptation.</title>
        <authorList>
            <person name="Liu C."/>
            <person name="Liu B."/>
            <person name="Ren Y."/>
            <person name="Zhang Y."/>
            <person name="Wang H."/>
            <person name="Li S."/>
            <person name="Jiang F."/>
            <person name="Yin L."/>
            <person name="Zhang G."/>
            <person name="Qian W."/>
            <person name="Fan W."/>
        </authorList>
    </citation>
    <scope>NUCLEOTIDE SEQUENCE [LARGE SCALE GENOMIC DNA]</scope>
    <source>
        <strain evidence="4">SZHN2017</strain>
        <tissue evidence="4">Muscle</tissue>
    </source>
</reference>
<comment type="caution">
    <text evidence="4">The sequence shown here is derived from an EMBL/GenBank/DDBJ whole genome shotgun (WGS) entry which is preliminary data.</text>
</comment>
<dbReference type="AlphaFoldDB" id="A0A2T7PET5"/>
<dbReference type="InterPro" id="IPR016187">
    <property type="entry name" value="CTDL_fold"/>
</dbReference>
<dbReference type="SUPFAM" id="SSF56436">
    <property type="entry name" value="C-type lectin-like"/>
    <property type="match status" value="1"/>
</dbReference>
<feature type="compositionally biased region" description="Basic and acidic residues" evidence="2">
    <location>
        <begin position="37"/>
        <end position="60"/>
    </location>
</feature>
<dbReference type="Proteomes" id="UP000245119">
    <property type="component" value="Linkage Group LG4"/>
</dbReference>
<dbReference type="PROSITE" id="PS50041">
    <property type="entry name" value="C_TYPE_LECTIN_2"/>
    <property type="match status" value="1"/>
</dbReference>
<proteinExistence type="predicted"/>
<name>A0A2T7PET5_POMCA</name>